<proteinExistence type="predicted"/>
<keyword evidence="2" id="KW-1185">Reference proteome</keyword>
<gene>
    <name evidence="1" type="ORF">PGLA1383_LOCUS45429</name>
</gene>
<organism evidence="1 2">
    <name type="scientific">Polarella glacialis</name>
    <name type="common">Dinoflagellate</name>
    <dbReference type="NCBI Taxonomy" id="89957"/>
    <lineage>
        <taxon>Eukaryota</taxon>
        <taxon>Sar</taxon>
        <taxon>Alveolata</taxon>
        <taxon>Dinophyceae</taxon>
        <taxon>Suessiales</taxon>
        <taxon>Suessiaceae</taxon>
        <taxon>Polarella</taxon>
    </lineage>
</organism>
<dbReference type="EMBL" id="CAJNNV010029510">
    <property type="protein sequence ID" value="CAE8628830.1"/>
    <property type="molecule type" value="Genomic_DNA"/>
</dbReference>
<evidence type="ECO:0000313" key="2">
    <source>
        <dbReference type="Proteomes" id="UP000654075"/>
    </source>
</evidence>
<dbReference type="Proteomes" id="UP000654075">
    <property type="component" value="Unassembled WGS sequence"/>
</dbReference>
<reference evidence="1" key="1">
    <citation type="submission" date="2021-02" db="EMBL/GenBank/DDBJ databases">
        <authorList>
            <person name="Dougan E. K."/>
            <person name="Rhodes N."/>
            <person name="Thang M."/>
            <person name="Chan C."/>
        </authorList>
    </citation>
    <scope>NUCLEOTIDE SEQUENCE</scope>
</reference>
<evidence type="ECO:0000313" key="1">
    <source>
        <dbReference type="EMBL" id="CAE8628830.1"/>
    </source>
</evidence>
<protein>
    <submittedName>
        <fullName evidence="1">Uncharacterized protein</fullName>
    </submittedName>
</protein>
<feature type="non-terminal residue" evidence="1">
    <location>
        <position position="1"/>
    </location>
</feature>
<sequence length="216" mass="23733">VLPNLPANNQDSPLTPESPFYGGLAAVAKAVRDLLINARKNGRVGIVTLAKRPWLTESARIFLPGLDLEKLLDELQIPVFYAFEHVSRRVASFGTPNSYVAAKRNAMSECLAQLFGEAKQCSSAMSIGDSEIELLAIQELMSELAMSRFSTPLESPLQFCKTVLLRENPSLVQLQRQIESLANSLGSLVDHPGDLSLELGTGRRLRLRNHLGPNLR</sequence>
<dbReference type="OrthoDB" id="418119at2759"/>
<comment type="caution">
    <text evidence="1">The sequence shown here is derived from an EMBL/GenBank/DDBJ whole genome shotgun (WGS) entry which is preliminary data.</text>
</comment>
<dbReference type="AlphaFoldDB" id="A0A813GW95"/>
<accession>A0A813GW95</accession>
<name>A0A813GW95_POLGL</name>